<dbReference type="STRING" id="1267423.SAMN05216290_3888"/>
<dbReference type="GeneID" id="99988554"/>
<keyword evidence="2" id="KW-1185">Reference proteome</keyword>
<accession>A0A1I0RNW0</accession>
<evidence type="ECO:0000313" key="1">
    <source>
        <dbReference type="EMBL" id="SEW42821.1"/>
    </source>
</evidence>
<protein>
    <submittedName>
        <fullName evidence="1">Uncharacterized protein</fullName>
    </submittedName>
</protein>
<gene>
    <name evidence="1" type="ORF">SAMN05216290_3888</name>
</gene>
<dbReference type="EMBL" id="FOIR01000005">
    <property type="protein sequence ID" value="SEW42821.1"/>
    <property type="molecule type" value="Genomic_DNA"/>
</dbReference>
<dbReference type="Pfam" id="PF20391">
    <property type="entry name" value="DUF6686"/>
    <property type="match status" value="1"/>
</dbReference>
<reference evidence="2" key="1">
    <citation type="submission" date="2016-10" db="EMBL/GenBank/DDBJ databases">
        <authorList>
            <person name="Varghese N."/>
            <person name="Submissions S."/>
        </authorList>
    </citation>
    <scope>NUCLEOTIDE SEQUENCE [LARGE SCALE GENOMIC DNA]</scope>
    <source>
        <strain evidence="2">CGMCC 1.12402</strain>
    </source>
</reference>
<dbReference type="OrthoDB" id="958821at2"/>
<sequence length="110" mass="12694">MCACQPVSLVESDYINISMCLGCKRVGLHYKNILCGFEYYDYEQFNESVQRISFEKHATEFCGQPRHVILSTCHTDIQFCFTKTEFKFFKEALNEGALMLEVQKAITNGL</sequence>
<dbReference type="RefSeq" id="WP_090260981.1">
    <property type="nucleotide sequence ID" value="NZ_FOIR01000005.1"/>
</dbReference>
<dbReference type="Proteomes" id="UP000199437">
    <property type="component" value="Unassembled WGS sequence"/>
</dbReference>
<organism evidence="1 2">
    <name type="scientific">Roseivirga pacifica</name>
    <dbReference type="NCBI Taxonomy" id="1267423"/>
    <lineage>
        <taxon>Bacteria</taxon>
        <taxon>Pseudomonadati</taxon>
        <taxon>Bacteroidota</taxon>
        <taxon>Cytophagia</taxon>
        <taxon>Cytophagales</taxon>
        <taxon>Roseivirgaceae</taxon>
        <taxon>Roseivirga</taxon>
    </lineage>
</organism>
<evidence type="ECO:0000313" key="2">
    <source>
        <dbReference type="Proteomes" id="UP000199437"/>
    </source>
</evidence>
<proteinExistence type="predicted"/>
<dbReference type="AlphaFoldDB" id="A0A1I0RNW0"/>
<name>A0A1I0RNW0_9BACT</name>
<dbReference type="InterPro" id="IPR046508">
    <property type="entry name" value="DUF6686"/>
</dbReference>